<feature type="non-terminal residue" evidence="1">
    <location>
        <position position="1"/>
    </location>
</feature>
<keyword evidence="2" id="KW-1185">Reference proteome</keyword>
<comment type="caution">
    <text evidence="1">The sequence shown here is derived from an EMBL/GenBank/DDBJ whole genome shotgun (WGS) entry which is preliminary data.</text>
</comment>
<reference evidence="1" key="1">
    <citation type="submission" date="2019-07" db="EMBL/GenBank/DDBJ databases">
        <title>Helicobacter labacensis sp. nov., Helicobacter mehlei sp. nov. and Helicobacter vulpis sp. nov., isolated from gastric mucosa of red fox (Vulpis vulpis).</title>
        <authorList>
            <person name="Kusar D."/>
            <person name="Gruntar I."/>
            <person name="Pate M."/>
            <person name="Zajc U."/>
            <person name="Ocepek M."/>
        </authorList>
    </citation>
    <scope>NUCLEOTIDE SEQUENCE [LARGE SCALE GENOMIC DNA]</scope>
    <source>
        <strain evidence="1">L8b</strain>
    </source>
</reference>
<reference evidence="1" key="2">
    <citation type="submission" date="2019-07" db="EMBL/GenBank/DDBJ databases">
        <authorList>
            <person name="Papic B."/>
        </authorList>
    </citation>
    <scope>NUCLEOTIDE SEQUENCE [LARGE SCALE GENOMIC DNA]</scope>
    <source>
        <strain evidence="1">L8b</strain>
    </source>
</reference>
<dbReference type="EMBL" id="VKGC01000030">
    <property type="protein sequence ID" value="TSA80120.1"/>
    <property type="molecule type" value="Genomic_DNA"/>
</dbReference>
<sequence>LENAKGNPVIIAAAEKVARMFSDLKISLYGKESLLPTESTQNDYTQMTTQELLKLANDPPS</sequence>
<name>A0A553UIT8_9HELI</name>
<organism evidence="1 2">
    <name type="scientific">Helicobacter mehlei</name>
    <dbReference type="NCBI Taxonomy" id="2316080"/>
    <lineage>
        <taxon>Bacteria</taxon>
        <taxon>Pseudomonadati</taxon>
        <taxon>Campylobacterota</taxon>
        <taxon>Epsilonproteobacteria</taxon>
        <taxon>Campylobacterales</taxon>
        <taxon>Helicobacteraceae</taxon>
        <taxon>Helicobacter</taxon>
    </lineage>
</organism>
<dbReference type="AlphaFoldDB" id="A0A553UIT8"/>
<proteinExistence type="predicted"/>
<protein>
    <submittedName>
        <fullName evidence="1">Uncharacterized protein</fullName>
    </submittedName>
</protein>
<gene>
    <name evidence="1" type="ORF">FNE76_07625</name>
</gene>
<dbReference type="Proteomes" id="UP000319322">
    <property type="component" value="Unassembled WGS sequence"/>
</dbReference>
<evidence type="ECO:0000313" key="1">
    <source>
        <dbReference type="EMBL" id="TSA80120.1"/>
    </source>
</evidence>
<accession>A0A553UIT8</accession>
<evidence type="ECO:0000313" key="2">
    <source>
        <dbReference type="Proteomes" id="UP000319322"/>
    </source>
</evidence>